<accession>A0A7M6DNN1</accession>
<proteinExistence type="predicted"/>
<feature type="signal peptide" evidence="1">
    <location>
        <begin position="1"/>
        <end position="16"/>
    </location>
</feature>
<evidence type="ECO:0000313" key="3">
    <source>
        <dbReference type="EnsemblMetazoa" id="CLYHEMP018384.1"/>
    </source>
</evidence>
<sequence>MFDITLLFLLIRTLCGYKAPRNGWSEMPDKTEETKIAHCLTLKILRNEIQHLPRRELDTTKYSEFYSKMKRSLIALGYFIDQIREFTPATRSAEARFTYRYYVKTNFIGISENVN</sequence>
<evidence type="ECO:0000256" key="1">
    <source>
        <dbReference type="SAM" id="SignalP"/>
    </source>
</evidence>
<dbReference type="Proteomes" id="UP000594262">
    <property type="component" value="Unplaced"/>
</dbReference>
<dbReference type="Pfam" id="PF18738">
    <property type="entry name" value="HEPN_DZIP3"/>
    <property type="match status" value="1"/>
</dbReference>
<keyword evidence="4" id="KW-1185">Reference proteome</keyword>
<dbReference type="AlphaFoldDB" id="A0A7M6DNN1"/>
<reference evidence="3" key="1">
    <citation type="submission" date="2021-01" db="UniProtKB">
        <authorList>
            <consortium name="EnsemblMetazoa"/>
        </authorList>
    </citation>
    <scope>IDENTIFICATION</scope>
</reference>
<dbReference type="InterPro" id="IPR041249">
    <property type="entry name" value="HEPN_DZIP3"/>
</dbReference>
<dbReference type="OrthoDB" id="5987069at2759"/>
<protein>
    <recommendedName>
        <fullName evidence="2">DZIP3-like HEPN domain-containing protein</fullName>
    </recommendedName>
</protein>
<feature type="chain" id="PRO_5029798289" description="DZIP3-like HEPN domain-containing protein" evidence="1">
    <location>
        <begin position="17"/>
        <end position="115"/>
    </location>
</feature>
<feature type="domain" description="DZIP3-like HEPN" evidence="2">
    <location>
        <begin position="2"/>
        <end position="79"/>
    </location>
</feature>
<dbReference type="EnsemblMetazoa" id="CLYHEMT018384.1">
    <property type="protein sequence ID" value="CLYHEMP018384.1"/>
    <property type="gene ID" value="CLYHEMG018384"/>
</dbReference>
<name>A0A7M6DNN1_9CNID</name>
<organism evidence="3 4">
    <name type="scientific">Clytia hemisphaerica</name>
    <dbReference type="NCBI Taxonomy" id="252671"/>
    <lineage>
        <taxon>Eukaryota</taxon>
        <taxon>Metazoa</taxon>
        <taxon>Cnidaria</taxon>
        <taxon>Hydrozoa</taxon>
        <taxon>Hydroidolina</taxon>
        <taxon>Leptothecata</taxon>
        <taxon>Obeliida</taxon>
        <taxon>Clytiidae</taxon>
        <taxon>Clytia</taxon>
    </lineage>
</organism>
<evidence type="ECO:0000313" key="4">
    <source>
        <dbReference type="Proteomes" id="UP000594262"/>
    </source>
</evidence>
<keyword evidence="1" id="KW-0732">Signal</keyword>
<evidence type="ECO:0000259" key="2">
    <source>
        <dbReference type="Pfam" id="PF18738"/>
    </source>
</evidence>